<dbReference type="EMBL" id="CP018866">
    <property type="protein sequence ID" value="AST92176.1"/>
    <property type="molecule type" value="Genomic_DNA"/>
</dbReference>
<dbReference type="STRING" id="1314751.GCA_001591425_03578"/>
<accession>A0A223KRX0</accession>
<evidence type="ECO:0000313" key="1">
    <source>
        <dbReference type="EMBL" id="AST92176.1"/>
    </source>
</evidence>
<dbReference type="Proteomes" id="UP000215224">
    <property type="component" value="Chromosome"/>
</dbReference>
<organism evidence="1 2">
    <name type="scientific">Sutcliffiella cohnii</name>
    <dbReference type="NCBI Taxonomy" id="33932"/>
    <lineage>
        <taxon>Bacteria</taxon>
        <taxon>Bacillati</taxon>
        <taxon>Bacillota</taxon>
        <taxon>Bacilli</taxon>
        <taxon>Bacillales</taxon>
        <taxon>Bacillaceae</taxon>
        <taxon>Sutcliffiella</taxon>
    </lineage>
</organism>
<reference evidence="1 2" key="1">
    <citation type="submission" date="2016-12" db="EMBL/GenBank/DDBJ databases">
        <title>The whole genome sequencing and assembly of Bacillus cohnii DSM 6307T strain.</title>
        <authorList>
            <person name="Lee Y.-J."/>
            <person name="Yi H."/>
            <person name="Bahn Y.-S."/>
            <person name="Kim J.F."/>
            <person name="Lee D.-W."/>
        </authorList>
    </citation>
    <scope>NUCLEOTIDE SEQUENCE [LARGE SCALE GENOMIC DNA]</scope>
    <source>
        <strain evidence="1 2">DSM 6307</strain>
    </source>
</reference>
<proteinExistence type="predicted"/>
<gene>
    <name evidence="1" type="ORF">BC6307_13225</name>
</gene>
<dbReference type="KEGG" id="bcoh:BC6307_13225"/>
<dbReference type="RefSeq" id="WP_066419317.1">
    <property type="nucleotide sequence ID" value="NZ_CP018866.1"/>
</dbReference>
<protein>
    <submittedName>
        <fullName evidence="1">Uncharacterized protein</fullName>
    </submittedName>
</protein>
<keyword evidence="2" id="KW-1185">Reference proteome</keyword>
<dbReference type="AlphaFoldDB" id="A0A223KRX0"/>
<name>A0A223KRX0_9BACI</name>
<sequence length="120" mass="14547">MVTAVVIPILIIYFYILAKKNRKKYKEKWLSVTEVKEESVIVGEVTDVYYEKKRFYYDFHIMITHLNIYKDGKITRVERRERLTKEWTKSPPNAGELVKLIGYWEGKTFIFNDYKRIDKQ</sequence>
<evidence type="ECO:0000313" key="2">
    <source>
        <dbReference type="Proteomes" id="UP000215224"/>
    </source>
</evidence>